<keyword evidence="2" id="KW-1185">Reference proteome</keyword>
<organism evidence="1 2">
    <name type="scientific">Micromonospora sonneratiae</name>
    <dbReference type="NCBI Taxonomy" id="1184706"/>
    <lineage>
        <taxon>Bacteria</taxon>
        <taxon>Bacillati</taxon>
        <taxon>Actinomycetota</taxon>
        <taxon>Actinomycetes</taxon>
        <taxon>Micromonosporales</taxon>
        <taxon>Micromonosporaceae</taxon>
        <taxon>Micromonospora</taxon>
    </lineage>
</organism>
<accession>A0ABW3YK98</accession>
<protein>
    <submittedName>
        <fullName evidence="1">SUKH-3 domain-containing protein</fullName>
    </submittedName>
</protein>
<reference evidence="2" key="1">
    <citation type="journal article" date="2019" name="Int. J. Syst. Evol. Microbiol.">
        <title>The Global Catalogue of Microorganisms (GCM) 10K type strain sequencing project: providing services to taxonomists for standard genome sequencing and annotation.</title>
        <authorList>
            <consortium name="The Broad Institute Genomics Platform"/>
            <consortium name="The Broad Institute Genome Sequencing Center for Infectious Disease"/>
            <person name="Wu L."/>
            <person name="Ma J."/>
        </authorList>
    </citation>
    <scope>NUCLEOTIDE SEQUENCE [LARGE SCALE GENOMIC DNA]</scope>
    <source>
        <strain evidence="2">JCM 31037</strain>
    </source>
</reference>
<comment type="caution">
    <text evidence="1">The sequence shown here is derived from an EMBL/GenBank/DDBJ whole genome shotgun (WGS) entry which is preliminary data.</text>
</comment>
<dbReference type="InterPro" id="IPR025850">
    <property type="entry name" value="SUKH-3"/>
</dbReference>
<name>A0ABW3YK98_9ACTN</name>
<dbReference type="Proteomes" id="UP001597260">
    <property type="component" value="Unassembled WGS sequence"/>
</dbReference>
<evidence type="ECO:0000313" key="2">
    <source>
        <dbReference type="Proteomes" id="UP001597260"/>
    </source>
</evidence>
<dbReference type="RefSeq" id="WP_377576316.1">
    <property type="nucleotide sequence ID" value="NZ_JBHTMP010000061.1"/>
</dbReference>
<dbReference type="Pfam" id="PF14433">
    <property type="entry name" value="SUKH-3"/>
    <property type="match status" value="1"/>
</dbReference>
<dbReference type="EMBL" id="JBHTMP010000061">
    <property type="protein sequence ID" value="MFD1324907.1"/>
    <property type="molecule type" value="Genomic_DNA"/>
</dbReference>
<sequence length="219" mass="24479">MIDIDEARQRANEWVRREDPEATAGIYEFDLGYVTWRIDERPLIEREFGKPCAVISRDTGELSLWPSLAPEQVAEFYRVHTAATRRFPADIRALLRLGGWRPGRDVSGVVGQWWRNNSDETPLSPAAAAVLNEFGGLRMRVLGWTFVPQQPDEAPRFHPDLTRRLGQPALTVADAADGPLVVDAEGRTYLIRTDAVDAELVTETFDQMLTALLGTPGGH</sequence>
<proteinExistence type="predicted"/>
<gene>
    <name evidence="1" type="ORF">ACFQ4H_27860</name>
</gene>
<evidence type="ECO:0000313" key="1">
    <source>
        <dbReference type="EMBL" id="MFD1324907.1"/>
    </source>
</evidence>